<accession>E8X570</accession>
<proteinExistence type="inferred from homology"/>
<dbReference type="GO" id="GO:0016987">
    <property type="term" value="F:sigma factor activity"/>
    <property type="evidence" value="ECO:0007669"/>
    <property type="project" value="UniProtKB-KW"/>
</dbReference>
<dbReference type="Gene3D" id="1.10.1740.10">
    <property type="match status" value="1"/>
</dbReference>
<dbReference type="NCBIfam" id="TIGR02937">
    <property type="entry name" value="sigma70-ECF"/>
    <property type="match status" value="1"/>
</dbReference>
<feature type="region of interest" description="Disordered" evidence="5">
    <location>
        <begin position="1"/>
        <end position="43"/>
    </location>
</feature>
<evidence type="ECO:0000313" key="8">
    <source>
        <dbReference type="EMBL" id="ADW68334.1"/>
    </source>
</evidence>
<dbReference type="GO" id="GO:0006352">
    <property type="term" value="P:DNA-templated transcription initiation"/>
    <property type="evidence" value="ECO:0007669"/>
    <property type="project" value="InterPro"/>
</dbReference>
<dbReference type="GO" id="GO:0003677">
    <property type="term" value="F:DNA binding"/>
    <property type="evidence" value="ECO:0007669"/>
    <property type="project" value="InterPro"/>
</dbReference>
<evidence type="ECO:0000259" key="6">
    <source>
        <dbReference type="Pfam" id="PF04542"/>
    </source>
</evidence>
<gene>
    <name evidence="8" type="ordered locus">AciX9_1272</name>
</gene>
<dbReference type="eggNOG" id="COG1595">
    <property type="taxonomic scope" value="Bacteria"/>
</dbReference>
<evidence type="ECO:0000259" key="7">
    <source>
        <dbReference type="Pfam" id="PF08281"/>
    </source>
</evidence>
<dbReference type="InterPro" id="IPR014284">
    <property type="entry name" value="RNA_pol_sigma-70_dom"/>
</dbReference>
<dbReference type="InterPro" id="IPR039425">
    <property type="entry name" value="RNA_pol_sigma-70-like"/>
</dbReference>
<dbReference type="SUPFAM" id="SSF88946">
    <property type="entry name" value="Sigma2 domain of RNA polymerase sigma factors"/>
    <property type="match status" value="1"/>
</dbReference>
<keyword evidence="9" id="KW-1185">Reference proteome</keyword>
<dbReference type="Pfam" id="PF08281">
    <property type="entry name" value="Sigma70_r4_2"/>
    <property type="match status" value="1"/>
</dbReference>
<dbReference type="STRING" id="1198114.AciX9_1272"/>
<dbReference type="Proteomes" id="UP000000343">
    <property type="component" value="Chromosome"/>
</dbReference>
<dbReference type="InterPro" id="IPR013249">
    <property type="entry name" value="RNA_pol_sigma70_r4_t2"/>
</dbReference>
<feature type="domain" description="RNA polymerase sigma-70 region 2" evidence="6">
    <location>
        <begin position="90"/>
        <end position="156"/>
    </location>
</feature>
<dbReference type="SUPFAM" id="SSF88659">
    <property type="entry name" value="Sigma3 and sigma4 domains of RNA polymerase sigma factors"/>
    <property type="match status" value="1"/>
</dbReference>
<evidence type="ECO:0000313" key="9">
    <source>
        <dbReference type="Proteomes" id="UP000000343"/>
    </source>
</evidence>
<keyword evidence="4" id="KW-0804">Transcription</keyword>
<evidence type="ECO:0000256" key="5">
    <source>
        <dbReference type="SAM" id="MobiDB-lite"/>
    </source>
</evidence>
<dbReference type="AlphaFoldDB" id="E8X570"/>
<dbReference type="Pfam" id="PF04542">
    <property type="entry name" value="Sigma70_r2"/>
    <property type="match status" value="1"/>
</dbReference>
<evidence type="ECO:0000256" key="4">
    <source>
        <dbReference type="ARBA" id="ARBA00023163"/>
    </source>
</evidence>
<dbReference type="InterPro" id="IPR036388">
    <property type="entry name" value="WH-like_DNA-bd_sf"/>
</dbReference>
<dbReference type="KEGG" id="acm:AciX9_1272"/>
<name>E8X570_GRATM</name>
<dbReference type="PANTHER" id="PTHR43133">
    <property type="entry name" value="RNA POLYMERASE ECF-TYPE SIGMA FACTO"/>
    <property type="match status" value="1"/>
</dbReference>
<dbReference type="CDD" id="cd06171">
    <property type="entry name" value="Sigma70_r4"/>
    <property type="match status" value="1"/>
</dbReference>
<dbReference type="PANTHER" id="PTHR43133:SF51">
    <property type="entry name" value="RNA POLYMERASE SIGMA FACTOR"/>
    <property type="match status" value="1"/>
</dbReference>
<sequence length="266" mass="30489">MGNIFPKKDTLSPTKRSRTSSAKPTPPPPYTPQSFQDHAPNNPDRVTFSLYLTPMKGEGPRSMLEAPNPRNEPQMIAAILAGDNELFHELIRPYERSVFAMAISLLRNEADAEDAAQEAFLKAFRNLHAFRGEAKFSTWLISIALNEARGRLRRQNILPMESLDDEPEKISPALLRDWREIPSDALERQEVRLMLQDAIAALPPHYREVFLLRDVEELSTNEAATVMQISVASLKVRLHRARIMLQKNLAPQLKKMNPKRRWFQWS</sequence>
<dbReference type="PaxDb" id="1198114-AciX9_1272"/>
<evidence type="ECO:0000256" key="2">
    <source>
        <dbReference type="ARBA" id="ARBA00023015"/>
    </source>
</evidence>
<keyword evidence="3" id="KW-0731">Sigma factor</keyword>
<protein>
    <submittedName>
        <fullName evidence="8">RNA polymerase, sigma-24 subunit, ECF subfamily</fullName>
    </submittedName>
</protein>
<feature type="domain" description="RNA polymerase sigma factor 70 region 4 type 2" evidence="7">
    <location>
        <begin position="193"/>
        <end position="243"/>
    </location>
</feature>
<feature type="compositionally biased region" description="Polar residues" evidence="5">
    <location>
        <begin position="11"/>
        <end position="23"/>
    </location>
</feature>
<dbReference type="Gene3D" id="1.10.10.10">
    <property type="entry name" value="Winged helix-like DNA-binding domain superfamily/Winged helix DNA-binding domain"/>
    <property type="match status" value="1"/>
</dbReference>
<feature type="compositionally biased region" description="Basic and acidic residues" evidence="5">
    <location>
        <begin position="1"/>
        <end position="10"/>
    </location>
</feature>
<organism evidence="9">
    <name type="scientific">Granulicella tundricola (strain ATCC BAA-1859 / DSM 23138 / MP5ACTX9)</name>
    <dbReference type="NCBI Taxonomy" id="1198114"/>
    <lineage>
        <taxon>Bacteria</taxon>
        <taxon>Pseudomonadati</taxon>
        <taxon>Acidobacteriota</taxon>
        <taxon>Terriglobia</taxon>
        <taxon>Terriglobales</taxon>
        <taxon>Acidobacteriaceae</taxon>
        <taxon>Granulicella</taxon>
    </lineage>
</organism>
<evidence type="ECO:0000256" key="3">
    <source>
        <dbReference type="ARBA" id="ARBA00023082"/>
    </source>
</evidence>
<keyword evidence="2" id="KW-0805">Transcription regulation</keyword>
<dbReference type="HOGENOM" id="CLU_047691_3_0_0"/>
<dbReference type="InterPro" id="IPR013324">
    <property type="entry name" value="RNA_pol_sigma_r3/r4-like"/>
</dbReference>
<dbReference type="InterPro" id="IPR007627">
    <property type="entry name" value="RNA_pol_sigma70_r2"/>
</dbReference>
<dbReference type="InterPro" id="IPR013325">
    <property type="entry name" value="RNA_pol_sigma_r2"/>
</dbReference>
<evidence type="ECO:0000256" key="1">
    <source>
        <dbReference type="ARBA" id="ARBA00010641"/>
    </source>
</evidence>
<dbReference type="EMBL" id="CP002480">
    <property type="protein sequence ID" value="ADW68334.1"/>
    <property type="molecule type" value="Genomic_DNA"/>
</dbReference>
<comment type="similarity">
    <text evidence="1">Belongs to the sigma-70 factor family. ECF subfamily.</text>
</comment>
<reference evidence="9" key="1">
    <citation type="submission" date="2011-01" db="EMBL/GenBank/DDBJ databases">
        <title>Complete sequence of chromosome of Acidobacterium sp. MP5ACTX9.</title>
        <authorList>
            <consortium name="US DOE Joint Genome Institute"/>
            <person name="Lucas S."/>
            <person name="Copeland A."/>
            <person name="Lapidus A."/>
            <person name="Cheng J.-F."/>
            <person name="Goodwin L."/>
            <person name="Pitluck S."/>
            <person name="Teshima H."/>
            <person name="Detter J.C."/>
            <person name="Han C."/>
            <person name="Tapia R."/>
            <person name="Land M."/>
            <person name="Hauser L."/>
            <person name="Kyrpides N."/>
            <person name="Ivanova N."/>
            <person name="Ovchinnikova G."/>
            <person name="Pagani I."/>
            <person name="Rawat S.R."/>
            <person name="Mannisto M."/>
            <person name="Haggblom M.M."/>
            <person name="Woyke T."/>
        </authorList>
    </citation>
    <scope>NUCLEOTIDE SEQUENCE [LARGE SCALE GENOMIC DNA]</scope>
    <source>
        <strain evidence="9">MP5ACTX9</strain>
    </source>
</reference>